<keyword evidence="1" id="KW-0051">Antiviral defense</keyword>
<reference evidence="4" key="1">
    <citation type="journal article" date="2020" name="mSystems">
        <title>Genome- and Community-Level Interaction Insights into Carbon Utilization and Element Cycling Functions of Hydrothermarchaeota in Hydrothermal Sediment.</title>
        <authorList>
            <person name="Zhou Z."/>
            <person name="Liu Y."/>
            <person name="Xu W."/>
            <person name="Pan J."/>
            <person name="Luo Z.H."/>
            <person name="Li M."/>
        </authorList>
    </citation>
    <scope>NUCLEOTIDE SEQUENCE [LARGE SCALE GENOMIC DNA]</scope>
    <source>
        <strain evidence="4">SpSt-1125</strain>
    </source>
</reference>
<organism evidence="4">
    <name type="scientific">Thermofilum pendens</name>
    <dbReference type="NCBI Taxonomy" id="2269"/>
    <lineage>
        <taxon>Archaea</taxon>
        <taxon>Thermoproteota</taxon>
        <taxon>Thermoprotei</taxon>
        <taxon>Thermofilales</taxon>
        <taxon>Thermofilaceae</taxon>
        <taxon>Thermofilum</taxon>
    </lineage>
</organism>
<evidence type="ECO:0000256" key="1">
    <source>
        <dbReference type="ARBA" id="ARBA00023118"/>
    </source>
</evidence>
<sequence length="378" mass="41600">MVYVSVRGRIWLQAEAMNMVESVGNYVKHRKVPVMVKEDGSYLTFFVPAISGESVAHAYQVMLAEEMIKAGQSVCPFCAKGIFLKSTNRDVYKEAMGEEPPRVQQEEAPGRGKGRKAASEAGEAREASGKAEKLIEAALKIEDTIIRKCAVEDVGGFLYAEEPNVKRTSCFSTGYMIPVREALRVTVVDPQLQSRYALGTKFMIAERREAPAAGQERREAAAGQMIYYVEVSSALFTFSFDIDTANIGRYTFVTSHYGRVVEGVNPAARSRAALEALKRFLVEFPVGAKRSRFNPAEVRWDSIALAVSDSIFTLPSSFTSDYVRRAAEKKRLAGRNTALFAFSEDCTGEELQCFSTPEEAIVAAVEEALKRLSGGKTG</sequence>
<dbReference type="GO" id="GO:0051607">
    <property type="term" value="P:defense response to virus"/>
    <property type="evidence" value="ECO:0007669"/>
    <property type="project" value="UniProtKB-KW"/>
</dbReference>
<gene>
    <name evidence="4" type="ORF">ENM88_07115</name>
</gene>
<dbReference type="PANTHER" id="PTHR37459:SF1">
    <property type="entry name" value="CRISPR-ASSOCIATED PROTEIN CAS7_CST2_DEVR"/>
    <property type="match status" value="1"/>
</dbReference>
<feature type="region of interest" description="Disordered" evidence="3">
    <location>
        <begin position="96"/>
        <end position="125"/>
    </location>
</feature>
<comment type="function">
    <text evidence="2">CRISPR (clustered regularly interspaced short palindromic repeat) is an adaptive immune system that provides protection against mobile genetic elements (viruses, transposable elements and conjugative plasmids). CRISPR clusters contain spacers, sequences complementary to antecedent mobile elements, and target invading nucleic acids. CRISPR clusters are transcribed and processed into CRISPR RNA (crRNA).</text>
</comment>
<dbReference type="EMBL" id="DRZM01000207">
    <property type="protein sequence ID" value="HHP05495.1"/>
    <property type="molecule type" value="Genomic_DNA"/>
</dbReference>
<proteinExistence type="predicted"/>
<dbReference type="InterPro" id="IPR010154">
    <property type="entry name" value="CRISPR-assoc_Cas7/Cst2/DevR"/>
</dbReference>
<dbReference type="Pfam" id="PF01905">
    <property type="entry name" value="DevR"/>
    <property type="match status" value="1"/>
</dbReference>
<evidence type="ECO:0000256" key="3">
    <source>
        <dbReference type="SAM" id="MobiDB-lite"/>
    </source>
</evidence>
<name>A0A7J3X8Z4_THEPE</name>
<accession>A0A7J3X8Z4</accession>
<evidence type="ECO:0000256" key="2">
    <source>
        <dbReference type="ARBA" id="ARBA00025626"/>
    </source>
</evidence>
<dbReference type="InterPro" id="IPR052681">
    <property type="entry name" value="CRISPR-Cas7/Cst2/DevR"/>
</dbReference>
<protein>
    <submittedName>
        <fullName evidence="4">DevR family CRISPR-associated autoregulator</fullName>
    </submittedName>
</protein>
<comment type="caution">
    <text evidence="4">The sequence shown here is derived from an EMBL/GenBank/DDBJ whole genome shotgun (WGS) entry which is preliminary data.</text>
</comment>
<dbReference type="PANTHER" id="PTHR37459">
    <property type="match status" value="1"/>
</dbReference>
<evidence type="ECO:0000313" key="4">
    <source>
        <dbReference type="EMBL" id="HHP05495.1"/>
    </source>
</evidence>
<feature type="compositionally biased region" description="Basic and acidic residues" evidence="3">
    <location>
        <begin position="96"/>
        <end position="110"/>
    </location>
</feature>
<dbReference type="NCBIfam" id="TIGR01875">
    <property type="entry name" value="cas_MJ0381"/>
    <property type="match status" value="1"/>
</dbReference>
<dbReference type="AlphaFoldDB" id="A0A7J3X8Z4"/>